<keyword evidence="3 10" id="KW-0813">Transport</keyword>
<dbReference type="Pfam" id="PF00344">
    <property type="entry name" value="SecY"/>
    <property type="match status" value="1"/>
</dbReference>
<gene>
    <name evidence="10 14" type="primary">secY</name>
    <name evidence="14" type="ORF">QGN29_00135</name>
</gene>
<dbReference type="FunFam" id="1.10.3370.10:FF:000001">
    <property type="entry name" value="Preprotein translocase subunit SecY"/>
    <property type="match status" value="1"/>
</dbReference>
<accession>A0AA52EDM3</accession>
<dbReference type="GO" id="GO:0065002">
    <property type="term" value="P:intracellular protein transmembrane transport"/>
    <property type="evidence" value="ECO:0007669"/>
    <property type="project" value="UniProtKB-UniRule"/>
</dbReference>
<dbReference type="GO" id="GO:0043952">
    <property type="term" value="P:protein transport by the Sec complex"/>
    <property type="evidence" value="ECO:0007669"/>
    <property type="project" value="UniProtKB-UniRule"/>
</dbReference>
<feature type="transmembrane region" description="Helical" evidence="10">
    <location>
        <begin position="81"/>
        <end position="103"/>
    </location>
</feature>
<feature type="transmembrane region" description="Helical" evidence="10">
    <location>
        <begin position="27"/>
        <end position="45"/>
    </location>
</feature>
<dbReference type="PROSITE" id="PS00756">
    <property type="entry name" value="SECY_2"/>
    <property type="match status" value="1"/>
</dbReference>
<evidence type="ECO:0000256" key="7">
    <source>
        <dbReference type="ARBA" id="ARBA00023010"/>
    </source>
</evidence>
<keyword evidence="5 10" id="KW-0653">Protein transport</keyword>
<dbReference type="InterPro" id="IPR026593">
    <property type="entry name" value="SecY"/>
</dbReference>
<evidence type="ECO:0000256" key="2">
    <source>
        <dbReference type="ARBA" id="ARBA00005751"/>
    </source>
</evidence>
<name>A0AA52EDM3_9PROT</name>
<evidence type="ECO:0000256" key="11">
    <source>
        <dbReference type="RuleBase" id="RU000537"/>
    </source>
</evidence>
<dbReference type="PIRSF" id="PIRSF004557">
    <property type="entry name" value="SecY"/>
    <property type="match status" value="1"/>
</dbReference>
<feature type="transmembrane region" description="Helical" evidence="10">
    <location>
        <begin position="221"/>
        <end position="239"/>
    </location>
</feature>
<comment type="subcellular location">
    <subcellularLocation>
        <location evidence="10">Cell membrane</location>
        <topology evidence="10">Multi-pass membrane protein</topology>
    </subcellularLocation>
    <subcellularLocation>
        <location evidence="1 12">Membrane</location>
        <topology evidence="1 12">Multi-pass membrane protein</topology>
    </subcellularLocation>
</comment>
<dbReference type="PRINTS" id="PR00303">
    <property type="entry name" value="SECYTRNLCASE"/>
</dbReference>
<dbReference type="InterPro" id="IPR023201">
    <property type="entry name" value="SecY_dom_sf"/>
</dbReference>
<keyword evidence="10" id="KW-1003">Cell membrane</keyword>
<evidence type="ECO:0000313" key="15">
    <source>
        <dbReference type="Proteomes" id="UP001268683"/>
    </source>
</evidence>
<keyword evidence="6 10" id="KW-1133">Transmembrane helix</keyword>
<dbReference type="NCBIfam" id="TIGR00967">
    <property type="entry name" value="3a0501s007"/>
    <property type="match status" value="1"/>
</dbReference>
<dbReference type="HAMAP" id="MF_01465">
    <property type="entry name" value="SecY"/>
    <property type="match status" value="1"/>
</dbReference>
<dbReference type="Proteomes" id="UP001268683">
    <property type="component" value="Chromosome"/>
</dbReference>
<feature type="transmembrane region" description="Helical" evidence="10">
    <location>
        <begin position="155"/>
        <end position="176"/>
    </location>
</feature>
<evidence type="ECO:0000256" key="5">
    <source>
        <dbReference type="ARBA" id="ARBA00022927"/>
    </source>
</evidence>
<evidence type="ECO:0000256" key="3">
    <source>
        <dbReference type="ARBA" id="ARBA00022448"/>
    </source>
</evidence>
<feature type="transmembrane region" description="Helical" evidence="10">
    <location>
        <begin position="123"/>
        <end position="143"/>
    </location>
</feature>
<dbReference type="EMBL" id="CP123872">
    <property type="protein sequence ID" value="WND02775.1"/>
    <property type="molecule type" value="Genomic_DNA"/>
</dbReference>
<feature type="transmembrane region" description="Helical" evidence="10">
    <location>
        <begin position="274"/>
        <end position="299"/>
    </location>
</feature>
<comment type="function">
    <text evidence="10 11">The central subunit of the protein translocation channel SecYEG. Consists of two halves formed by TMs 1-5 and 6-10. These two domains form a lateral gate at the front which open onto the bilayer between TMs 2 and 7, and are clamped together by SecE at the back. The channel is closed by both a pore ring composed of hydrophobic SecY resides and a short helix (helix 2A) on the extracellular side of the membrane which forms a plug. The plug probably moves laterally to allow the channel to open. The ring and the pore may move independently.</text>
</comment>
<organism evidence="14 15">
    <name type="scientific">Temperatibacter marinus</name>
    <dbReference type="NCBI Taxonomy" id="1456591"/>
    <lineage>
        <taxon>Bacteria</taxon>
        <taxon>Pseudomonadati</taxon>
        <taxon>Pseudomonadota</taxon>
        <taxon>Alphaproteobacteria</taxon>
        <taxon>Kordiimonadales</taxon>
        <taxon>Temperatibacteraceae</taxon>
        <taxon>Temperatibacter</taxon>
    </lineage>
</organism>
<dbReference type="Gene3D" id="1.10.3370.10">
    <property type="entry name" value="SecY subunit domain"/>
    <property type="match status" value="1"/>
</dbReference>
<dbReference type="KEGG" id="tmk:QGN29_00135"/>
<reference evidence="14" key="1">
    <citation type="submission" date="2023-04" db="EMBL/GenBank/DDBJ databases">
        <title>Complete genome sequence of Temperatibacter marinus.</title>
        <authorList>
            <person name="Rong J.-C."/>
            <person name="Yi M.-L."/>
            <person name="Zhao Q."/>
        </authorList>
    </citation>
    <scope>NUCLEOTIDE SEQUENCE</scope>
    <source>
        <strain evidence="14">NBRC 110045</strain>
    </source>
</reference>
<keyword evidence="7 10" id="KW-0811">Translocation</keyword>
<evidence type="ECO:0000256" key="9">
    <source>
        <dbReference type="ARBA" id="ARBA00039733"/>
    </source>
</evidence>
<dbReference type="GO" id="GO:0005886">
    <property type="term" value="C:plasma membrane"/>
    <property type="evidence" value="ECO:0007669"/>
    <property type="project" value="UniProtKB-SubCell"/>
</dbReference>
<evidence type="ECO:0000256" key="12">
    <source>
        <dbReference type="RuleBase" id="RU003484"/>
    </source>
</evidence>
<evidence type="ECO:0000256" key="13">
    <source>
        <dbReference type="RuleBase" id="RU004349"/>
    </source>
</evidence>
<sequence>MASAAEQLAANLSWSNFSKADELKQRILFALGALIVYRICTYIPLPGIDQGALSSMFDNMKGGFIDMINLFSGGGLSRMSIIALNIMPYISASIIMQLMTSMVPSLSELKKEGERGRQKINQFTRYGTVILTIFQAYALAAGLESQAGVVLYPNGMFFEFTTVVTLVGGTMFLVWLGEQITQRGIGNGISLIIFAGIVAELPGVFAQAFELNRTNAMSLPVLLAILVGVAAMIWFVVFCESAQRKIRIQYPKRAQAHGGAMQENNSHLPMKLNVAGVIPPIFASSLLLMPMTVAGFYAGQDAPEWITFITANMGPGKPLYIAFYVVMIVFFCFFYTAIQFNPEETADNLKKHNGFIPGIRPGARTAEYLDYVLTRLTVIGSAYLSLICIVPEIIISQSAVTFYLGGTSILIVVNVTMDTVTQIQSHLFAQQYDSLIKKTKLKGKRGRR</sequence>
<comment type="similarity">
    <text evidence="2 10 13">Belongs to the SecY/SEC61-alpha family.</text>
</comment>
<dbReference type="AlphaFoldDB" id="A0AA52EDM3"/>
<dbReference type="InterPro" id="IPR030659">
    <property type="entry name" value="SecY_CS"/>
</dbReference>
<evidence type="ECO:0000256" key="4">
    <source>
        <dbReference type="ARBA" id="ARBA00022692"/>
    </source>
</evidence>
<dbReference type="PROSITE" id="PS00755">
    <property type="entry name" value="SECY_1"/>
    <property type="match status" value="1"/>
</dbReference>
<proteinExistence type="inferred from homology"/>
<evidence type="ECO:0000256" key="8">
    <source>
        <dbReference type="ARBA" id="ARBA00023136"/>
    </source>
</evidence>
<dbReference type="GO" id="GO:0006605">
    <property type="term" value="P:protein targeting"/>
    <property type="evidence" value="ECO:0007669"/>
    <property type="project" value="UniProtKB-UniRule"/>
</dbReference>
<evidence type="ECO:0000256" key="10">
    <source>
        <dbReference type="HAMAP-Rule" id="MF_01465"/>
    </source>
</evidence>
<comment type="subunit">
    <text evidence="10">Component of the Sec protein translocase complex. Heterotrimer consisting of SecY, SecE and SecG subunits. The heterotrimers can form oligomers, although 1 heterotrimer is thought to be able to translocate proteins. Interacts with the ribosome. Interacts with SecDF, and other proteins may be involved. Interacts with SecA.</text>
</comment>
<keyword evidence="8 10" id="KW-0472">Membrane</keyword>
<feature type="transmembrane region" description="Helical" evidence="10">
    <location>
        <begin position="400"/>
        <end position="417"/>
    </location>
</feature>
<evidence type="ECO:0000313" key="14">
    <source>
        <dbReference type="EMBL" id="WND02775.1"/>
    </source>
</evidence>
<evidence type="ECO:0000256" key="1">
    <source>
        <dbReference type="ARBA" id="ARBA00004141"/>
    </source>
</evidence>
<keyword evidence="15" id="KW-1185">Reference proteome</keyword>
<dbReference type="RefSeq" id="WP_310798613.1">
    <property type="nucleotide sequence ID" value="NZ_CP123872.1"/>
</dbReference>
<dbReference type="SUPFAM" id="SSF103491">
    <property type="entry name" value="Preprotein translocase SecY subunit"/>
    <property type="match status" value="1"/>
</dbReference>
<feature type="transmembrane region" description="Helical" evidence="10">
    <location>
        <begin position="372"/>
        <end position="394"/>
    </location>
</feature>
<dbReference type="InterPro" id="IPR002208">
    <property type="entry name" value="SecY/SEC61-alpha"/>
</dbReference>
<protein>
    <recommendedName>
        <fullName evidence="9 10">Protein translocase subunit SecY</fullName>
    </recommendedName>
</protein>
<keyword evidence="4 10" id="KW-0812">Transmembrane</keyword>
<feature type="transmembrane region" description="Helical" evidence="10">
    <location>
        <begin position="188"/>
        <end position="209"/>
    </location>
</feature>
<dbReference type="PANTHER" id="PTHR10906">
    <property type="entry name" value="SECY/SEC61-ALPHA FAMILY MEMBER"/>
    <property type="match status" value="1"/>
</dbReference>
<feature type="transmembrane region" description="Helical" evidence="10">
    <location>
        <begin position="319"/>
        <end position="338"/>
    </location>
</feature>
<evidence type="ECO:0000256" key="6">
    <source>
        <dbReference type="ARBA" id="ARBA00022989"/>
    </source>
</evidence>